<keyword evidence="4" id="KW-1185">Reference proteome</keyword>
<dbReference type="AlphaFoldDB" id="A0AAN8X2D5"/>
<evidence type="ECO:0000256" key="1">
    <source>
        <dbReference type="SAM" id="MobiDB-lite"/>
    </source>
</evidence>
<protein>
    <submittedName>
        <fullName evidence="3">Uncharacterized protein</fullName>
    </submittedName>
</protein>
<reference evidence="3 4" key="1">
    <citation type="submission" date="2023-11" db="EMBL/GenBank/DDBJ databases">
        <title>Halocaridina rubra genome assembly.</title>
        <authorList>
            <person name="Smith C."/>
        </authorList>
    </citation>
    <scope>NUCLEOTIDE SEQUENCE [LARGE SCALE GENOMIC DNA]</scope>
    <source>
        <strain evidence="3">EP-1</strain>
        <tissue evidence="3">Whole</tissue>
    </source>
</reference>
<feature type="region of interest" description="Disordered" evidence="1">
    <location>
        <begin position="75"/>
        <end position="171"/>
    </location>
</feature>
<feature type="compositionally biased region" description="Basic and acidic residues" evidence="1">
    <location>
        <begin position="107"/>
        <end position="127"/>
    </location>
</feature>
<feature type="signal peptide" evidence="2">
    <location>
        <begin position="1"/>
        <end position="22"/>
    </location>
</feature>
<dbReference type="Proteomes" id="UP001381693">
    <property type="component" value="Unassembled WGS sequence"/>
</dbReference>
<comment type="caution">
    <text evidence="3">The sequence shown here is derived from an EMBL/GenBank/DDBJ whole genome shotgun (WGS) entry which is preliminary data.</text>
</comment>
<accession>A0AAN8X2D5</accession>
<evidence type="ECO:0000313" key="4">
    <source>
        <dbReference type="Proteomes" id="UP001381693"/>
    </source>
</evidence>
<feature type="compositionally biased region" description="Basic and acidic residues" evidence="1">
    <location>
        <begin position="144"/>
        <end position="171"/>
    </location>
</feature>
<proteinExistence type="predicted"/>
<organism evidence="3 4">
    <name type="scientific">Halocaridina rubra</name>
    <name type="common">Hawaiian red shrimp</name>
    <dbReference type="NCBI Taxonomy" id="373956"/>
    <lineage>
        <taxon>Eukaryota</taxon>
        <taxon>Metazoa</taxon>
        <taxon>Ecdysozoa</taxon>
        <taxon>Arthropoda</taxon>
        <taxon>Crustacea</taxon>
        <taxon>Multicrustacea</taxon>
        <taxon>Malacostraca</taxon>
        <taxon>Eumalacostraca</taxon>
        <taxon>Eucarida</taxon>
        <taxon>Decapoda</taxon>
        <taxon>Pleocyemata</taxon>
        <taxon>Caridea</taxon>
        <taxon>Atyoidea</taxon>
        <taxon>Atyidae</taxon>
        <taxon>Halocaridina</taxon>
    </lineage>
</organism>
<evidence type="ECO:0000313" key="3">
    <source>
        <dbReference type="EMBL" id="KAK7074891.1"/>
    </source>
</evidence>
<feature type="non-terminal residue" evidence="3">
    <location>
        <position position="239"/>
    </location>
</feature>
<dbReference type="EMBL" id="JAXCGZ010011418">
    <property type="protein sequence ID" value="KAK7074891.1"/>
    <property type="molecule type" value="Genomic_DNA"/>
</dbReference>
<keyword evidence="2" id="KW-0732">Signal</keyword>
<sequence length="239" mass="27859">MAFALFIGIAIVGEFIVTTEEAFYQPAVRNGLRSYKASEFEFFKKEEVNPCRQFGDLPENVQIFMNCTRQKKKAREEGLIPKDAYTQPCADMLPSNKNPNQKRRKNRYVEDDSESLKYSRKSLEGKRVPKGKMKRTSRNRRRKSEQAEKDNGKLDEHLYTRRQETESRERETRKLGSCGYIYTMKAGTKQNFKLPKDLTLCEMGFEADDGAELNLRCRKFSISGCSREYLYLAMDDSEK</sequence>
<feature type="compositionally biased region" description="Basic residues" evidence="1">
    <location>
        <begin position="128"/>
        <end position="143"/>
    </location>
</feature>
<gene>
    <name evidence="3" type="ORF">SK128_000737</name>
</gene>
<feature type="chain" id="PRO_5042819409" evidence="2">
    <location>
        <begin position="23"/>
        <end position="239"/>
    </location>
</feature>
<evidence type="ECO:0000256" key="2">
    <source>
        <dbReference type="SAM" id="SignalP"/>
    </source>
</evidence>
<name>A0AAN8X2D5_HALRR</name>